<evidence type="ECO:0000313" key="3">
    <source>
        <dbReference type="Proteomes" id="UP000265882"/>
    </source>
</evidence>
<dbReference type="InterPro" id="IPR013976">
    <property type="entry name" value="HDOD"/>
</dbReference>
<dbReference type="InterPro" id="IPR003607">
    <property type="entry name" value="HD/PDEase_dom"/>
</dbReference>
<sequence length="289" mass="31720">MNRKDEIISRISTIKAMPPAAVEVARLLQSPETNIKEIVKAIEFDPGMAANILRMANSAYYGCSDRISSIRDAIVRLGTNRIFQMIVSWAFSPMAQQEIPGYGLPAGQLWEHAIAVAVGGEELAADLNLKTPAHMFTAGLLHDIGKVVLGSFIQIDIDLIQKVVSEEKVSFEVAEQEILGIDHAETGAALLETWNLPPSVVEVCRWHHQPEWHSGEMLAVDLVHVADTMCLMGGIGAGIDAAYYNTSAEVSERLKLSALATEEIISQILKKLHEVRELFSDNGSTKKRH</sequence>
<dbReference type="NCBIfam" id="TIGR00277">
    <property type="entry name" value="HDIG"/>
    <property type="match status" value="1"/>
</dbReference>
<protein>
    <submittedName>
        <fullName evidence="2">HDOD domain-containing protein</fullName>
    </submittedName>
</protein>
<comment type="caution">
    <text evidence="2">The sequence shown here is derived from an EMBL/GenBank/DDBJ whole genome shotgun (WGS) entry which is preliminary data.</text>
</comment>
<dbReference type="SUPFAM" id="SSF109604">
    <property type="entry name" value="HD-domain/PDEase-like"/>
    <property type="match status" value="1"/>
</dbReference>
<feature type="domain" description="HDOD" evidence="1">
    <location>
        <begin position="14"/>
        <end position="210"/>
    </location>
</feature>
<evidence type="ECO:0000313" key="2">
    <source>
        <dbReference type="EMBL" id="RJP22541.1"/>
    </source>
</evidence>
<name>A0A3A4P3W5_ABYX5</name>
<dbReference type="SMART" id="SM00471">
    <property type="entry name" value="HDc"/>
    <property type="match status" value="1"/>
</dbReference>
<dbReference type="PROSITE" id="PS51833">
    <property type="entry name" value="HDOD"/>
    <property type="match status" value="1"/>
</dbReference>
<dbReference type="EMBL" id="QZKU01000056">
    <property type="protein sequence ID" value="RJP22541.1"/>
    <property type="molecule type" value="Genomic_DNA"/>
</dbReference>
<dbReference type="PANTHER" id="PTHR33525:SF3">
    <property type="entry name" value="RIBONUCLEASE Y"/>
    <property type="match status" value="1"/>
</dbReference>
<gene>
    <name evidence="2" type="ORF">C4520_08005</name>
</gene>
<dbReference type="CDD" id="cd00077">
    <property type="entry name" value="HDc"/>
    <property type="match status" value="1"/>
</dbReference>
<dbReference type="Gene3D" id="1.10.3210.10">
    <property type="entry name" value="Hypothetical protein af1432"/>
    <property type="match status" value="1"/>
</dbReference>
<dbReference type="Proteomes" id="UP000265882">
    <property type="component" value="Unassembled WGS sequence"/>
</dbReference>
<organism evidence="2 3">
    <name type="scientific">Abyssobacteria bacterium (strain SURF_5)</name>
    <dbReference type="NCBI Taxonomy" id="2093360"/>
    <lineage>
        <taxon>Bacteria</taxon>
        <taxon>Pseudomonadati</taxon>
        <taxon>Candidatus Hydrogenedentota</taxon>
        <taxon>Candidatus Abyssobacteria</taxon>
    </lineage>
</organism>
<evidence type="ECO:0000259" key="1">
    <source>
        <dbReference type="PROSITE" id="PS51833"/>
    </source>
</evidence>
<dbReference type="PANTHER" id="PTHR33525">
    <property type="match status" value="1"/>
</dbReference>
<dbReference type="Pfam" id="PF08668">
    <property type="entry name" value="HDOD"/>
    <property type="match status" value="1"/>
</dbReference>
<proteinExistence type="predicted"/>
<reference evidence="2 3" key="1">
    <citation type="journal article" date="2017" name="ISME J.">
        <title>Energy and carbon metabolisms in a deep terrestrial subsurface fluid microbial community.</title>
        <authorList>
            <person name="Momper L."/>
            <person name="Jungbluth S.P."/>
            <person name="Lee M.D."/>
            <person name="Amend J.P."/>
        </authorList>
    </citation>
    <scope>NUCLEOTIDE SEQUENCE [LARGE SCALE GENOMIC DNA]</scope>
    <source>
        <strain evidence="2">SURF_5</strain>
    </source>
</reference>
<dbReference type="InterPro" id="IPR052340">
    <property type="entry name" value="RNase_Y/CdgJ"/>
</dbReference>
<dbReference type="InterPro" id="IPR006675">
    <property type="entry name" value="HDIG_dom"/>
</dbReference>
<dbReference type="AlphaFoldDB" id="A0A3A4P3W5"/>
<accession>A0A3A4P3W5</accession>